<name>A0A411NZC9_9INFA</name>
<evidence type="ECO:0000256" key="20">
    <source>
        <dbReference type="ARBA" id="ARBA00023288"/>
    </source>
</evidence>
<comment type="function">
    <text evidence="22">Binds to sialic acid-containing receptors on the cell surface, bringing about the attachment of the virus particle to the cell. This attachment induces virion internalization either through clathrin-dependent endocytosis or through clathrin- and caveolin-independent pathway. Plays a major role in the determination of host range restriction and virulence. Class I viral fusion protein. Responsible for penetration of the virus into the cell cytoplasm by mediating the fusion of the membrane of the endocytosed virus particle with the endosomal membrane. Low pH in endosomes induces an irreversible conformational change in HA2, releasing the fusion hydrophobic peptide. Several trimers are required to form a competent fusion pore.</text>
</comment>
<accession>A0A411NZC9</accession>
<feature type="disulfide bond" evidence="22">
    <location>
        <begin position="73"/>
        <end position="85"/>
    </location>
</feature>
<evidence type="ECO:0000256" key="21">
    <source>
        <dbReference type="ARBA" id="ARBA00023296"/>
    </source>
</evidence>
<dbReference type="SUPFAM" id="SSF49818">
    <property type="entry name" value="Viral protein domain"/>
    <property type="match status" value="1"/>
</dbReference>
<evidence type="ECO:0000256" key="23">
    <source>
        <dbReference type="RuleBase" id="RU003324"/>
    </source>
</evidence>
<keyword evidence="10 22" id="KW-1161">Viral attachment to host cell</keyword>
<evidence type="ECO:0000256" key="4">
    <source>
        <dbReference type="ARBA" id="ARBA00022510"/>
    </source>
</evidence>
<evidence type="ECO:0000256" key="10">
    <source>
        <dbReference type="ARBA" id="ARBA00022804"/>
    </source>
</evidence>
<comment type="PTM">
    <text evidence="22">In natural infection, inactive HA is matured into HA1 and HA2 outside the cell by one or more trypsin-like, arginine-specific endoprotease secreted by the bronchial epithelial cells. One identified protease that may be involved in this process is secreted in lungs by club cells.</text>
</comment>
<comment type="PTM">
    <text evidence="22">Palmitoylated.</text>
</comment>
<evidence type="ECO:0000256" key="7">
    <source>
        <dbReference type="ARBA" id="ARBA00022570"/>
    </source>
</evidence>
<keyword evidence="9 22" id="KW-1162">Viral penetration into host cytoplasm</keyword>
<evidence type="ECO:0000256" key="3">
    <source>
        <dbReference type="ARBA" id="ARBA00022506"/>
    </source>
</evidence>
<feature type="chain" id="PRO_5023253217" description="Hemagglutinin HA2 chain" evidence="22">
    <location>
        <begin position="339"/>
        <end position="560"/>
    </location>
</feature>
<keyword evidence="17 22" id="KW-1015">Disulfide bond</keyword>
<keyword evidence="3 22" id="KW-1168">Fusion of virus membrane with host membrane</keyword>
<keyword evidence="21 22" id="KW-1160">Virus entry into host cell</keyword>
<keyword evidence="15 22" id="KW-0472">Membrane</keyword>
<keyword evidence="4 22" id="KW-1170">Fusion of virus membrane with host endosomal membrane</keyword>
<keyword evidence="16 22" id="KW-0564">Palmitate</keyword>
<feature type="lipid moiety-binding region" description="S-palmitoyl cysteine; by host" evidence="22">
    <location>
        <position position="559"/>
    </location>
</feature>
<dbReference type="Gene3D" id="2.10.77.10">
    <property type="entry name" value="Hemagglutinin Chain A, Domain 2"/>
    <property type="match status" value="1"/>
</dbReference>
<evidence type="ECO:0000256" key="12">
    <source>
        <dbReference type="ARBA" id="ARBA00022870"/>
    </source>
</evidence>
<feature type="site" description="Cleavage; by host" evidence="22">
    <location>
        <begin position="338"/>
        <end position="339"/>
    </location>
</feature>
<evidence type="ECO:0000256" key="9">
    <source>
        <dbReference type="ARBA" id="ARBA00022595"/>
    </source>
</evidence>
<sequence precursor="true">MDTVSLITILLLSTVSNADKICIGYQSSNSTKTVNTLTENNVPVTHAKELLHTEHNGMLCATSLGQPIILDTCTIEGLIYGNPSCDLSLEGREWSYIVERPSAVNGLCYPGNVQNLKELRSLFSSARSYQKIQIFPHTIWNVSYYGTSTACSGSFYKNMRWLTRKNGEYPIQDAQYTNNQGKNILFMWGINHPPADTTQRDLYTRTDTTTSVATEEINRIFKPLIGPRPLVNGLMGRIDYYWSVLKPDQTLRIKSDGNLISPWYGHILSGESHGRIVKTELKRGSCTVQCQTEKGGLNTALAFQNVSKYASGNCSKYIGIKSLKLAAGLRNVPCRYSRGLFGAIAGFIEGGWSGLVAGWYGFQHSNDQGVGMAADRESTQKAVDKITSKVNNIVDKMNKQYEIIDLEFSEVETRIIMINNKFDDQIQDIWAYNAESIVLLENQKTLDEQDANVNNGYNKVKRGACSNEMEDGKGCLELYHKCDDQCMETIGNGTYNRRKYQEESKLERQKMEGVKLESEGTYKILSIYSRVASYLVIAMGSAALLFGAMYNGSCRQNSCI</sequence>
<dbReference type="PRINTS" id="PR00330">
    <property type="entry name" value="HEMAGGLUTN1"/>
</dbReference>
<protein>
    <recommendedName>
        <fullName evidence="22">Hemagglutinin</fullName>
    </recommendedName>
    <component>
        <recommendedName>
            <fullName evidence="22">Hemagglutinin HA1 chain</fullName>
        </recommendedName>
    </component>
    <component>
        <recommendedName>
            <fullName evidence="22">Hemagglutinin HA2 chain</fullName>
        </recommendedName>
    </component>
</protein>
<keyword evidence="13 22" id="KW-0261">Viral envelope protein</keyword>
<keyword evidence="19 22" id="KW-1167">Clathrin- and caveolin-independent endocytosis of virus by host</keyword>
<dbReference type="Gene3D" id="3.90.20.10">
    <property type="match status" value="1"/>
</dbReference>
<evidence type="ECO:0000256" key="22">
    <source>
        <dbReference type="HAMAP-Rule" id="MF_04072"/>
    </source>
</evidence>
<evidence type="ECO:0000256" key="2">
    <source>
        <dbReference type="ARBA" id="ARBA00006321"/>
    </source>
</evidence>
<evidence type="ECO:0000256" key="15">
    <source>
        <dbReference type="ARBA" id="ARBA00023136"/>
    </source>
</evidence>
<evidence type="ECO:0000256" key="1">
    <source>
        <dbReference type="ARBA" id="ARBA00004310"/>
    </source>
</evidence>
<dbReference type="Gene3D" id="3.90.209.20">
    <property type="match status" value="1"/>
</dbReference>
<comment type="function">
    <text evidence="23">Binds to sialic acid-containing receptors on the cell surface, bringing about the attachment of the virus particle to the cell. This attachment induces virion internalization of about two third of the virus particles through clathrin-dependent endocytosis and about one third through a clathrin- and caveolin-independent pathway. Plays a major role in the determination of host range restriction and virulence. Class I viral fusion protein. Responsible for penetration of the virus into the cell cytoplasm by mediating the fusion of the membrane of the endocytosed virus particle with the endosomal membrane. Low pH in endosomes induces an irreversible conformational change in HA2, releasing the fusion hydrophobic peptide. Several trimers are required to form a competent fusion pore.</text>
</comment>
<keyword evidence="22" id="KW-0732">Signal</keyword>
<dbReference type="PRINTS" id="PR00329">
    <property type="entry name" value="HEMAGGLUTN12"/>
</dbReference>
<evidence type="ECO:0000256" key="18">
    <source>
        <dbReference type="ARBA" id="ARBA00023180"/>
    </source>
</evidence>
<feature type="disulfide bond" evidence="22">
    <location>
        <begin position="290"/>
        <end position="314"/>
    </location>
</feature>
<feature type="transmembrane region" description="Helical" evidence="22">
    <location>
        <begin position="531"/>
        <end position="550"/>
    </location>
</feature>
<organism evidence="24">
    <name type="scientific">Influenza A virus</name>
    <dbReference type="NCBI Taxonomy" id="11320"/>
    <lineage>
        <taxon>Viruses</taxon>
        <taxon>Riboviria</taxon>
        <taxon>Orthornavirae</taxon>
        <taxon>Negarnaviricota</taxon>
        <taxon>Polyploviricotina</taxon>
        <taxon>Insthoviricetes</taxon>
        <taxon>Articulavirales</taxon>
        <taxon>Orthomyxoviridae</taxon>
        <taxon>Alphainfluenzavirus</taxon>
        <taxon>Alphainfluenzavirus influenzae</taxon>
    </lineage>
</organism>
<evidence type="ECO:0000256" key="8">
    <source>
        <dbReference type="ARBA" id="ARBA00022581"/>
    </source>
</evidence>
<comment type="subcellular location">
    <subcellularLocation>
        <location evidence="1 22">Host apical cell membrane</location>
        <topology evidence="1 22">Single-pass type I membrane protein</topology>
    </subcellularLocation>
    <subcellularLocation>
        <location evidence="22">Virion membrane</location>
        <topology evidence="22">Single-pass type I membrane protein</topology>
    </subcellularLocation>
    <text evidence="22">Targeted to the apical plasma membrane in epithelial polarized cells through a signal present in the transmembrane domain. Associated with glycosphingolipid- and cholesterol-enriched detergent-resistant lipid rafts.</text>
</comment>
<gene>
    <name evidence="22 24" type="primary">HA</name>
</gene>
<comment type="subunit">
    <text evidence="22 23">Homotrimer of disulfide-linked HA1-HA2.</text>
</comment>
<keyword evidence="22" id="KW-1133">Transmembrane helix</keyword>
<dbReference type="GO" id="GO:0055036">
    <property type="term" value="C:virion membrane"/>
    <property type="evidence" value="ECO:0007669"/>
    <property type="project" value="UniProtKB-SubCell"/>
</dbReference>
<dbReference type="SUPFAM" id="SSF58064">
    <property type="entry name" value="Influenza hemagglutinin (stalk)"/>
    <property type="match status" value="1"/>
</dbReference>
<dbReference type="GO" id="GO:0016020">
    <property type="term" value="C:membrane"/>
    <property type="evidence" value="ECO:0007669"/>
    <property type="project" value="UniProtKB-UniRule"/>
</dbReference>
<dbReference type="GO" id="GO:0019064">
    <property type="term" value="P:fusion of virus membrane with host plasma membrane"/>
    <property type="evidence" value="ECO:0007669"/>
    <property type="project" value="InterPro"/>
</dbReference>
<dbReference type="EMBL" id="MK554145">
    <property type="protein sequence ID" value="QBF57368.1"/>
    <property type="molecule type" value="Viral_cRNA"/>
</dbReference>
<evidence type="ECO:0000256" key="16">
    <source>
        <dbReference type="ARBA" id="ARBA00023139"/>
    </source>
</evidence>
<dbReference type="InterPro" id="IPR000149">
    <property type="entry name" value="Hemagglutn_influenz_A"/>
</dbReference>
<evidence type="ECO:0000256" key="13">
    <source>
        <dbReference type="ARBA" id="ARBA00022879"/>
    </source>
</evidence>
<dbReference type="Pfam" id="PF00509">
    <property type="entry name" value="Hemagglutinin"/>
    <property type="match status" value="1"/>
</dbReference>
<evidence type="ECO:0000256" key="17">
    <source>
        <dbReference type="ARBA" id="ARBA00023157"/>
    </source>
</evidence>
<evidence type="ECO:0000256" key="19">
    <source>
        <dbReference type="ARBA" id="ARBA00023261"/>
    </source>
</evidence>
<keyword evidence="6 22" id="KW-0348">Hemagglutinin</keyword>
<keyword evidence="12 22" id="KW-1043">Host membrane</keyword>
<dbReference type="GO" id="GO:0039654">
    <property type="term" value="P:fusion of virus membrane with host endosome membrane"/>
    <property type="evidence" value="ECO:0007669"/>
    <property type="project" value="UniProtKB-UniRule"/>
</dbReference>
<dbReference type="GO" id="GO:0020002">
    <property type="term" value="C:host cell plasma membrane"/>
    <property type="evidence" value="ECO:0007669"/>
    <property type="project" value="UniProtKB-SubCell"/>
</dbReference>
<comment type="similarity">
    <text evidence="2 22 23">Belongs to the influenza viruses hemagglutinin family.</text>
</comment>
<keyword evidence="7 22" id="KW-1165">Clathrin-mediated endocytosis of virus by host</keyword>
<dbReference type="GO" id="GO:0075512">
    <property type="term" value="P:clathrin-dependent endocytosis of virus by host cell"/>
    <property type="evidence" value="ECO:0007669"/>
    <property type="project" value="UniProtKB-UniRule"/>
</dbReference>
<keyword evidence="8 22" id="KW-0945">Host-virus interaction</keyword>
<dbReference type="HAMAP" id="MF_04072">
    <property type="entry name" value="INFV_HEMA"/>
    <property type="match status" value="1"/>
</dbReference>
<feature type="disulfide bond" evidence="22">
    <location>
        <begin position="482"/>
        <end position="486"/>
    </location>
</feature>
<dbReference type="GO" id="GO:0046761">
    <property type="term" value="P:viral budding from plasma membrane"/>
    <property type="evidence" value="ECO:0007669"/>
    <property type="project" value="UniProtKB-UniRule"/>
</dbReference>
<evidence type="ECO:0000256" key="11">
    <source>
        <dbReference type="ARBA" id="ARBA00022844"/>
    </source>
</evidence>
<keyword evidence="20 22" id="KW-0449">Lipoprotein</keyword>
<evidence type="ECO:0000313" key="24">
    <source>
        <dbReference type="EMBL" id="QBF57368.1"/>
    </source>
</evidence>
<dbReference type="GO" id="GO:0019031">
    <property type="term" value="C:viral envelope"/>
    <property type="evidence" value="ECO:0007669"/>
    <property type="project" value="UniProtKB-UniRule"/>
</dbReference>
<keyword evidence="14 22" id="KW-1164">Virus endocytosis by host</keyword>
<proteinExistence type="inferred from homology"/>
<comment type="caution">
    <text evidence="22">Lacks conserved residue(s) required for the propagation of feature annotation.</text>
</comment>
<keyword evidence="11 22" id="KW-0946">Virion</keyword>
<reference evidence="24" key="1">
    <citation type="submission" date="2019-02" db="EMBL/GenBank/DDBJ databases">
        <authorList>
            <person name="Lu Q."/>
            <person name="Jiang W.M."/>
            <person name="Hou G.Y."/>
            <person name="Li J.P."/>
            <person name="Peng C."/>
            <person name="Wang S.C."/>
            <person name="Zhuang Q.Y."/>
            <person name="Liu S."/>
            <person name="Chen J.M."/>
        </authorList>
    </citation>
    <scope>NUCLEOTIDE SEQUENCE</scope>
    <source>
        <strain evidence="24">A/Duck/Guizhou/Q2205/2017</strain>
    </source>
</reference>
<dbReference type="InterPro" id="IPR013828">
    <property type="entry name" value="Hemagglutn_HA1_a/b_dom_sf"/>
</dbReference>
<dbReference type="InterPro" id="IPR008980">
    <property type="entry name" value="Capsid_hemagglutn"/>
</dbReference>
<keyword evidence="5 22" id="KW-1032">Host cell membrane</keyword>
<keyword evidence="22" id="KW-0812">Transmembrane</keyword>
<evidence type="ECO:0000256" key="5">
    <source>
        <dbReference type="ARBA" id="ARBA00022511"/>
    </source>
</evidence>
<keyword evidence="18 22" id="KW-0325">Glycoprotein</keyword>
<evidence type="ECO:0000256" key="14">
    <source>
        <dbReference type="ARBA" id="ARBA00022890"/>
    </source>
</evidence>
<dbReference type="InterPro" id="IPR001364">
    <property type="entry name" value="Hemagglutn_influenz_A/B"/>
</dbReference>
<dbReference type="GO" id="GO:0019062">
    <property type="term" value="P:virion attachment to host cell"/>
    <property type="evidence" value="ECO:0007669"/>
    <property type="project" value="UniProtKB-KW"/>
</dbReference>
<dbReference type="GO" id="GO:0046789">
    <property type="term" value="F:host cell surface receptor binding"/>
    <property type="evidence" value="ECO:0007669"/>
    <property type="project" value="UniProtKB-UniRule"/>
</dbReference>
<evidence type="ECO:0000256" key="6">
    <source>
        <dbReference type="ARBA" id="ARBA00022546"/>
    </source>
</evidence>